<dbReference type="RefSeq" id="XP_030856409.1">
    <property type="nucleotide sequence ID" value="XM_031000549.1"/>
</dbReference>
<reference evidence="2" key="2">
    <citation type="submission" date="2021-01" db="UniProtKB">
        <authorList>
            <consortium name="EnsemblMetazoa"/>
        </authorList>
    </citation>
    <scope>IDENTIFICATION</scope>
</reference>
<dbReference type="AlphaFoldDB" id="A0A7M7PU01"/>
<dbReference type="EnsemblMetazoa" id="XM_031000550">
    <property type="protein sequence ID" value="XP_030856410"/>
    <property type="gene ID" value="LOC100887887"/>
</dbReference>
<feature type="region of interest" description="Disordered" evidence="1">
    <location>
        <begin position="157"/>
        <end position="254"/>
    </location>
</feature>
<evidence type="ECO:0000313" key="2">
    <source>
        <dbReference type="EnsemblMetazoa" id="XP_030856410"/>
    </source>
</evidence>
<protein>
    <submittedName>
        <fullName evidence="2">Uncharacterized protein</fullName>
    </submittedName>
</protein>
<keyword evidence="3" id="KW-1185">Reference proteome</keyword>
<dbReference type="InParanoid" id="A0A7M7PU01"/>
<feature type="compositionally biased region" description="Basic and acidic residues" evidence="1">
    <location>
        <begin position="14"/>
        <end position="29"/>
    </location>
</feature>
<evidence type="ECO:0000313" key="3">
    <source>
        <dbReference type="Proteomes" id="UP000007110"/>
    </source>
</evidence>
<dbReference type="RefSeq" id="XP_030856410.1">
    <property type="nucleotide sequence ID" value="XM_031000550.1"/>
</dbReference>
<accession>A0A7M7PU01</accession>
<evidence type="ECO:0000256" key="1">
    <source>
        <dbReference type="SAM" id="MobiDB-lite"/>
    </source>
</evidence>
<proteinExistence type="predicted"/>
<dbReference type="OrthoDB" id="10382481at2759"/>
<reference evidence="3" key="1">
    <citation type="submission" date="2015-02" db="EMBL/GenBank/DDBJ databases">
        <title>Genome sequencing for Strongylocentrotus purpuratus.</title>
        <authorList>
            <person name="Murali S."/>
            <person name="Liu Y."/>
            <person name="Vee V."/>
            <person name="English A."/>
            <person name="Wang M."/>
            <person name="Skinner E."/>
            <person name="Han Y."/>
            <person name="Muzny D.M."/>
            <person name="Worley K.C."/>
            <person name="Gibbs R.A."/>
        </authorList>
    </citation>
    <scope>NUCLEOTIDE SEQUENCE</scope>
</reference>
<feature type="region of interest" description="Disordered" evidence="1">
    <location>
        <begin position="1"/>
        <end position="36"/>
    </location>
</feature>
<dbReference type="Proteomes" id="UP000007110">
    <property type="component" value="Unassembled WGS sequence"/>
</dbReference>
<dbReference type="EnsemblMetazoa" id="XM_031000549">
    <property type="protein sequence ID" value="XP_030856409"/>
    <property type="gene ID" value="LOC100887887"/>
</dbReference>
<name>A0A7M7PU01_STRPU</name>
<organism evidence="2 3">
    <name type="scientific">Strongylocentrotus purpuratus</name>
    <name type="common">Purple sea urchin</name>
    <dbReference type="NCBI Taxonomy" id="7668"/>
    <lineage>
        <taxon>Eukaryota</taxon>
        <taxon>Metazoa</taxon>
        <taxon>Echinodermata</taxon>
        <taxon>Eleutherozoa</taxon>
        <taxon>Echinozoa</taxon>
        <taxon>Echinoidea</taxon>
        <taxon>Euechinoidea</taxon>
        <taxon>Echinacea</taxon>
        <taxon>Camarodonta</taxon>
        <taxon>Echinidea</taxon>
        <taxon>Strongylocentrotidae</taxon>
        <taxon>Strongylocentrotus</taxon>
    </lineage>
</organism>
<feature type="compositionally biased region" description="Polar residues" evidence="1">
    <location>
        <begin position="192"/>
        <end position="222"/>
    </location>
</feature>
<dbReference type="KEGG" id="spu:100887887"/>
<dbReference type="GeneID" id="100887887"/>
<sequence>MTTAMMIQKRKRDKAQEQLRSRMRQRGEGHGTSSTILQARRRYTLRDGKRDTSLSGGMMNNASSITVTPGDLLGTNYMHWQPDMLPSSGGVVSDRTQSDIKGADPIPMSELIKRVLQRKVDNLELGSSILPIGNLKSRHVPYALRHSSHVKKIVGTMSKHKAKESTNKPIVVVVDNKETDANGQRRLRSHAKLNNQLKPRPTIESTPSIQDGSQGSSASRTSLKIDEPQTRQLPSDQTRPDPIGQPHRGNDILSNYRLQTTRAKEMIGKQMALQHRDTRKQTLNKWTMQKTKPLPAIKSKTSSKRDKSLTSRLIEDAIIKSKTRCSSGDDIINLKTAQSEAMQKLEDMGEPTLLGTPRRSTHKMLRFKNNLGKVDRLLAIEEDK</sequence>